<evidence type="ECO:0000313" key="2">
    <source>
        <dbReference type="EMBL" id="QZA78980.1"/>
    </source>
</evidence>
<keyword evidence="1" id="KW-0812">Transmembrane</keyword>
<accession>A0ABX8ZB10</accession>
<evidence type="ECO:0000313" key="3">
    <source>
        <dbReference type="Proteomes" id="UP000825679"/>
    </source>
</evidence>
<dbReference type="Proteomes" id="UP000825679">
    <property type="component" value="Chromosome"/>
</dbReference>
<keyword evidence="1" id="KW-1133">Transmembrane helix</keyword>
<protein>
    <recommendedName>
        <fullName evidence="4">NADH dehydrogenase subunit 6</fullName>
    </recommendedName>
</protein>
<feature type="transmembrane region" description="Helical" evidence="1">
    <location>
        <begin position="69"/>
        <end position="86"/>
    </location>
</feature>
<evidence type="ECO:0000256" key="1">
    <source>
        <dbReference type="SAM" id="Phobius"/>
    </source>
</evidence>
<dbReference type="EMBL" id="CP081150">
    <property type="protein sequence ID" value="QZA78980.1"/>
    <property type="molecule type" value="Genomic_DNA"/>
</dbReference>
<feature type="transmembrane region" description="Helical" evidence="1">
    <location>
        <begin position="39"/>
        <end position="60"/>
    </location>
</feature>
<name>A0ABX8ZB10_9NEIS</name>
<reference evidence="2 3" key="1">
    <citation type="submission" date="2021-08" db="EMBL/GenBank/DDBJ databases">
        <title>complete genome sequencing of Deefgea sp. D25.</title>
        <authorList>
            <person name="Bae J.-W."/>
            <person name="Gim D.-H."/>
        </authorList>
    </citation>
    <scope>NUCLEOTIDE SEQUENCE [LARGE SCALE GENOMIC DNA]</scope>
    <source>
        <strain evidence="2 3">D25</strain>
    </source>
</reference>
<proteinExistence type="predicted"/>
<sequence>MNKVTELLLVFILSILVGGLLTTLYLFEGAAPKGLLSALNWAMTFCGMVFFISLCGCLFVSEQTRRRRFGLWMGALGCFGVFKVLSDWLKPGEDIDCGGRLLDYSTCFVISHLPMSLQGPAWFVILLLLLLGLSFFTALGWKMYVDER</sequence>
<feature type="transmembrane region" description="Helical" evidence="1">
    <location>
        <begin position="7"/>
        <end position="27"/>
    </location>
</feature>
<keyword evidence="3" id="KW-1185">Reference proteome</keyword>
<keyword evidence="1" id="KW-0472">Membrane</keyword>
<gene>
    <name evidence="2" type="ORF">K4H28_06175</name>
</gene>
<dbReference type="RefSeq" id="WP_221007499.1">
    <property type="nucleotide sequence ID" value="NZ_CP081150.1"/>
</dbReference>
<feature type="transmembrane region" description="Helical" evidence="1">
    <location>
        <begin position="121"/>
        <end position="141"/>
    </location>
</feature>
<organism evidence="2 3">
    <name type="scientific">Deefgea tanakiae</name>
    <dbReference type="NCBI Taxonomy" id="2865840"/>
    <lineage>
        <taxon>Bacteria</taxon>
        <taxon>Pseudomonadati</taxon>
        <taxon>Pseudomonadota</taxon>
        <taxon>Betaproteobacteria</taxon>
        <taxon>Neisseriales</taxon>
        <taxon>Chitinibacteraceae</taxon>
        <taxon>Deefgea</taxon>
    </lineage>
</organism>
<evidence type="ECO:0008006" key="4">
    <source>
        <dbReference type="Google" id="ProtNLM"/>
    </source>
</evidence>